<organism evidence="1">
    <name type="scientific">marine sediment metagenome</name>
    <dbReference type="NCBI Taxonomy" id="412755"/>
    <lineage>
        <taxon>unclassified sequences</taxon>
        <taxon>metagenomes</taxon>
        <taxon>ecological metagenomes</taxon>
    </lineage>
</organism>
<sequence length="60" mass="7036">MVGLDLQIVYNFHSDTAQEHRIDPNRYQSITIVYVRFRVSKFSRENPQRDMCIAAAISYA</sequence>
<gene>
    <name evidence="1" type="ORF">S01H1_60801</name>
</gene>
<protein>
    <submittedName>
        <fullName evidence="1">Uncharacterized protein</fullName>
    </submittedName>
</protein>
<proteinExistence type="predicted"/>
<feature type="non-terminal residue" evidence="1">
    <location>
        <position position="60"/>
    </location>
</feature>
<dbReference type="EMBL" id="BARS01039834">
    <property type="protein sequence ID" value="GAG23497.1"/>
    <property type="molecule type" value="Genomic_DNA"/>
</dbReference>
<dbReference type="AlphaFoldDB" id="X0WJV9"/>
<name>X0WJV9_9ZZZZ</name>
<comment type="caution">
    <text evidence="1">The sequence shown here is derived from an EMBL/GenBank/DDBJ whole genome shotgun (WGS) entry which is preliminary data.</text>
</comment>
<evidence type="ECO:0000313" key="1">
    <source>
        <dbReference type="EMBL" id="GAG23497.1"/>
    </source>
</evidence>
<reference evidence="1" key="1">
    <citation type="journal article" date="2014" name="Front. Microbiol.">
        <title>High frequency of phylogenetically diverse reductive dehalogenase-homologous genes in deep subseafloor sedimentary metagenomes.</title>
        <authorList>
            <person name="Kawai M."/>
            <person name="Futagami T."/>
            <person name="Toyoda A."/>
            <person name="Takaki Y."/>
            <person name="Nishi S."/>
            <person name="Hori S."/>
            <person name="Arai W."/>
            <person name="Tsubouchi T."/>
            <person name="Morono Y."/>
            <person name="Uchiyama I."/>
            <person name="Ito T."/>
            <person name="Fujiyama A."/>
            <person name="Inagaki F."/>
            <person name="Takami H."/>
        </authorList>
    </citation>
    <scope>NUCLEOTIDE SEQUENCE</scope>
    <source>
        <strain evidence="1">Expedition CK06-06</strain>
    </source>
</reference>
<accession>X0WJV9</accession>